<gene>
    <name evidence="3" type="ORF">ACFPN5_16195</name>
</gene>
<evidence type="ECO:0000256" key="1">
    <source>
        <dbReference type="ARBA" id="ARBA00022676"/>
    </source>
</evidence>
<organism evidence="3 4">
    <name type="scientific">Massilia niabensis</name>
    <dbReference type="NCBI Taxonomy" id="544910"/>
    <lineage>
        <taxon>Bacteria</taxon>
        <taxon>Pseudomonadati</taxon>
        <taxon>Pseudomonadota</taxon>
        <taxon>Betaproteobacteria</taxon>
        <taxon>Burkholderiales</taxon>
        <taxon>Oxalobacteraceae</taxon>
        <taxon>Telluria group</taxon>
        <taxon>Massilia</taxon>
    </lineage>
</organism>
<name>A0ABW0L8P7_9BURK</name>
<dbReference type="EC" id="2.4.-.-" evidence="3"/>
<dbReference type="Proteomes" id="UP001596050">
    <property type="component" value="Unassembled WGS sequence"/>
</dbReference>
<dbReference type="Gene3D" id="3.40.50.2000">
    <property type="entry name" value="Glycogen Phosphorylase B"/>
    <property type="match status" value="1"/>
</dbReference>
<sequence length="761" mass="80104">MTASRPTTPAPLLELLLAEPAPGECAVAVLPPAAAGLAPAPATPRPRKLRRLGAPLMPLFKFAARAVLRRPQVRQLALRILKRSPALYARAYQAMMASGSAAPAAEGWGKAGTQADEIDGLSPRANAILRTLRRMQETPPRDVAARPRLAFVSPLPPQRTGVATYAVELLAELSGQFEIELIVAQPGVALPEVILPPALGHLPVRQADWFAEHGAGYDQVLYQFGNSPFHSHMFSLLARFPGVVVLHDFFLGGALVHAQMSGADPRAWGEALLHSHGYRAVHASETPVGRAQAHKDWPCSLPVLEGATRTIVHSRHARQLASDWFGPGAANGIDVIPHPRTPPPATDRAAARIAARSALGIADDCFLVCSFGFVAPNKLTHELLRAWIGSSLHGNPACMLVLVGANHDSPYGVEVEALIRGAAAGTGAGANIRIAGWNEDAVYRQYLQAADAGVQLRTNAHGESSGAVLDCMNYGLPTIVNANGSMAEFPPEAVWRLPDAFEIKELSAALETLHRDPARCAALGQGAVALLDARFRPARCAALYLETLARARAGTAAQHAAWRAALAQAAPAGEQDLRRLAASLAAGERPARRQLLVDVSDWAQAGTPDAAAAGQLTELLAQAGPDLRVEPVWLDTSLDTAGSAPCLRQARNAAGRLLGLGWPIQAEPVVDVHAGDIFYAPDAAAPAVARAFDSGLLAAWQARGVRVNLLVRSLPGGGAPRAAAGADRLLCTSEAIAQQLATQLAALRAQWAAAPHESDGL</sequence>
<dbReference type="PANTHER" id="PTHR12526">
    <property type="entry name" value="GLYCOSYLTRANSFERASE"/>
    <property type="match status" value="1"/>
</dbReference>
<dbReference type="EMBL" id="JBHSMU010000015">
    <property type="protein sequence ID" value="MFC5461352.1"/>
    <property type="molecule type" value="Genomic_DNA"/>
</dbReference>
<keyword evidence="1 3" id="KW-0328">Glycosyltransferase</keyword>
<dbReference type="CDD" id="cd03801">
    <property type="entry name" value="GT4_PimA-like"/>
    <property type="match status" value="1"/>
</dbReference>
<evidence type="ECO:0000256" key="2">
    <source>
        <dbReference type="ARBA" id="ARBA00022679"/>
    </source>
</evidence>
<protein>
    <submittedName>
        <fullName evidence="3">Glycosyltransferase family 4 protein</fullName>
        <ecNumber evidence="3">2.4.-.-</ecNumber>
    </submittedName>
</protein>
<dbReference type="SUPFAM" id="SSF53756">
    <property type="entry name" value="UDP-Glycosyltransferase/glycogen phosphorylase"/>
    <property type="match status" value="1"/>
</dbReference>
<evidence type="ECO:0000313" key="4">
    <source>
        <dbReference type="Proteomes" id="UP001596050"/>
    </source>
</evidence>
<reference evidence="4" key="1">
    <citation type="journal article" date="2019" name="Int. J. Syst. Evol. Microbiol.">
        <title>The Global Catalogue of Microorganisms (GCM) 10K type strain sequencing project: providing services to taxonomists for standard genome sequencing and annotation.</title>
        <authorList>
            <consortium name="The Broad Institute Genomics Platform"/>
            <consortium name="The Broad Institute Genome Sequencing Center for Infectious Disease"/>
            <person name="Wu L."/>
            <person name="Ma J."/>
        </authorList>
    </citation>
    <scope>NUCLEOTIDE SEQUENCE [LARGE SCALE GENOMIC DNA]</scope>
    <source>
        <strain evidence="4">KACC 12649</strain>
    </source>
</reference>
<comment type="caution">
    <text evidence="3">The sequence shown here is derived from an EMBL/GenBank/DDBJ whole genome shotgun (WGS) entry which is preliminary data.</text>
</comment>
<keyword evidence="4" id="KW-1185">Reference proteome</keyword>
<dbReference type="GO" id="GO:0016757">
    <property type="term" value="F:glycosyltransferase activity"/>
    <property type="evidence" value="ECO:0007669"/>
    <property type="project" value="UniProtKB-KW"/>
</dbReference>
<accession>A0ABW0L8P7</accession>
<dbReference type="PANTHER" id="PTHR12526:SF510">
    <property type="entry name" value="D-INOSITOL 3-PHOSPHATE GLYCOSYLTRANSFERASE"/>
    <property type="match status" value="1"/>
</dbReference>
<proteinExistence type="predicted"/>
<evidence type="ECO:0000313" key="3">
    <source>
        <dbReference type="EMBL" id="MFC5461352.1"/>
    </source>
</evidence>
<keyword evidence="2 3" id="KW-0808">Transferase</keyword>
<dbReference type="RefSeq" id="WP_379784792.1">
    <property type="nucleotide sequence ID" value="NZ_JBHSMU010000015.1"/>
</dbReference>